<evidence type="ECO:0000313" key="5">
    <source>
        <dbReference type="Proteomes" id="UP000562352"/>
    </source>
</evidence>
<keyword evidence="5" id="KW-1185">Reference proteome</keyword>
<dbReference type="Pfam" id="PF10517">
    <property type="entry name" value="DM13"/>
    <property type="match status" value="1"/>
</dbReference>
<reference evidence="4 5" key="1">
    <citation type="submission" date="2020-08" db="EMBL/GenBank/DDBJ databases">
        <title>Genomic Encyclopedia of Type Strains, Phase III (KMG-III): the genomes of soil and plant-associated and newly described type strains.</title>
        <authorList>
            <person name="Whitman W."/>
        </authorList>
    </citation>
    <scope>NUCLEOTIDE SEQUENCE [LARGE SCALE GENOMIC DNA]</scope>
    <source>
        <strain evidence="4 5">CECT 3303</strain>
    </source>
</reference>
<gene>
    <name evidence="4" type="ORF">FHS22_000056</name>
</gene>
<dbReference type="InterPro" id="IPR019545">
    <property type="entry name" value="DM13_domain"/>
</dbReference>
<feature type="transmembrane region" description="Helical" evidence="2">
    <location>
        <begin position="12"/>
        <end position="30"/>
    </location>
</feature>
<proteinExistence type="predicted"/>
<keyword evidence="2" id="KW-0472">Membrane</keyword>
<feature type="domain" description="DM13" evidence="3">
    <location>
        <begin position="68"/>
        <end position="184"/>
    </location>
</feature>
<name>A0A841CXG1_PLAVE</name>
<dbReference type="Proteomes" id="UP000562352">
    <property type="component" value="Unassembled WGS sequence"/>
</dbReference>
<feature type="compositionally biased region" description="Low complexity" evidence="1">
    <location>
        <begin position="50"/>
        <end position="70"/>
    </location>
</feature>
<dbReference type="AlphaFoldDB" id="A0A841CXG1"/>
<comment type="caution">
    <text evidence="4">The sequence shown here is derived from an EMBL/GenBank/DDBJ whole genome shotgun (WGS) entry which is preliminary data.</text>
</comment>
<organism evidence="4 5">
    <name type="scientific">Planomonospora venezuelensis</name>
    <dbReference type="NCBI Taxonomy" id="1999"/>
    <lineage>
        <taxon>Bacteria</taxon>
        <taxon>Bacillati</taxon>
        <taxon>Actinomycetota</taxon>
        <taxon>Actinomycetes</taxon>
        <taxon>Streptosporangiales</taxon>
        <taxon>Streptosporangiaceae</taxon>
        <taxon>Planomonospora</taxon>
    </lineage>
</organism>
<keyword evidence="2" id="KW-1133">Transmembrane helix</keyword>
<accession>A0A841CXG1</accession>
<protein>
    <recommendedName>
        <fullName evidence="3">DM13 domain-containing protein</fullName>
    </recommendedName>
</protein>
<evidence type="ECO:0000256" key="2">
    <source>
        <dbReference type="SAM" id="Phobius"/>
    </source>
</evidence>
<evidence type="ECO:0000259" key="3">
    <source>
        <dbReference type="PROSITE" id="PS51549"/>
    </source>
</evidence>
<feature type="region of interest" description="Disordered" evidence="1">
    <location>
        <begin position="50"/>
        <end position="72"/>
    </location>
</feature>
<evidence type="ECO:0000256" key="1">
    <source>
        <dbReference type="SAM" id="MobiDB-lite"/>
    </source>
</evidence>
<sequence length="184" mass="19484">MRIRKLLRHPVTWVVLGIGAVAFGVALYLFQPWRLFTTVEVNEAPPAAVAASQAPGASPAATGGRPAGGPRELATGAFVSHEHDTAGTARLLELADGSRVLRIEDLDTSDGPDLRVWLSDQPVKEGRAGWFNLDDGEHLELGELKGNKGDANYAVPAGADLDSLKTVTIWCKRFSVSFGAAALA</sequence>
<dbReference type="PROSITE" id="PS51549">
    <property type="entry name" value="DM13"/>
    <property type="match status" value="1"/>
</dbReference>
<evidence type="ECO:0000313" key="4">
    <source>
        <dbReference type="EMBL" id="MBB5960818.1"/>
    </source>
</evidence>
<keyword evidence="2" id="KW-0812">Transmembrane</keyword>
<dbReference type="EMBL" id="JACHJJ010000001">
    <property type="protein sequence ID" value="MBB5960818.1"/>
    <property type="molecule type" value="Genomic_DNA"/>
</dbReference>
<dbReference type="RefSeq" id="WP_184937238.1">
    <property type="nucleotide sequence ID" value="NZ_BAAAWZ010000001.1"/>
</dbReference>